<dbReference type="PANTHER" id="PTHR31223">
    <property type="entry name" value="LOG FAMILY PROTEIN YJL055W"/>
    <property type="match status" value="1"/>
</dbReference>
<evidence type="ECO:0000313" key="4">
    <source>
        <dbReference type="EMBL" id="QUW01861.1"/>
    </source>
</evidence>
<protein>
    <recommendedName>
        <fullName evidence="3">Cytokinin riboside 5'-monophosphate phosphoribohydrolase</fullName>
        <ecNumber evidence="3">3.2.2.n1</ecNumber>
    </recommendedName>
</protein>
<evidence type="ECO:0000313" key="5">
    <source>
        <dbReference type="Proteomes" id="UP000676506"/>
    </source>
</evidence>
<dbReference type="Pfam" id="PF03641">
    <property type="entry name" value="Lysine_decarbox"/>
    <property type="match status" value="1"/>
</dbReference>
<dbReference type="InterPro" id="IPR005269">
    <property type="entry name" value="LOG"/>
</dbReference>
<evidence type="ECO:0000256" key="1">
    <source>
        <dbReference type="ARBA" id="ARBA00000274"/>
    </source>
</evidence>
<dbReference type="InterPro" id="IPR031100">
    <property type="entry name" value="LOG_fam"/>
</dbReference>
<evidence type="ECO:0000256" key="2">
    <source>
        <dbReference type="ARBA" id="ARBA00006763"/>
    </source>
</evidence>
<accession>A0ABX8B5H6</accession>
<dbReference type="PANTHER" id="PTHR31223:SF70">
    <property type="entry name" value="LOG FAMILY PROTEIN YJL055W"/>
    <property type="match status" value="1"/>
</dbReference>
<keyword evidence="3" id="KW-0378">Hydrolase</keyword>
<dbReference type="SUPFAM" id="SSF102405">
    <property type="entry name" value="MCP/YpsA-like"/>
    <property type="match status" value="1"/>
</dbReference>
<keyword evidence="3" id="KW-0203">Cytokinin biosynthesis</keyword>
<dbReference type="EC" id="3.2.2.n1" evidence="3"/>
<comment type="catalytic activity">
    <reaction evidence="1">
        <text>AMP + H2O = D-ribose 5-phosphate + adenine</text>
        <dbReference type="Rhea" id="RHEA:20129"/>
        <dbReference type="ChEBI" id="CHEBI:15377"/>
        <dbReference type="ChEBI" id="CHEBI:16708"/>
        <dbReference type="ChEBI" id="CHEBI:78346"/>
        <dbReference type="ChEBI" id="CHEBI:456215"/>
        <dbReference type="EC" id="3.2.2.4"/>
    </reaction>
</comment>
<comment type="similarity">
    <text evidence="2 3">Belongs to the LOG family.</text>
</comment>
<keyword evidence="5" id="KW-1185">Reference proteome</keyword>
<name>A0ABX8B5H6_9BACT</name>
<proteinExistence type="inferred from homology"/>
<dbReference type="Gene3D" id="3.40.50.450">
    <property type="match status" value="1"/>
</dbReference>
<dbReference type="Proteomes" id="UP000676506">
    <property type="component" value="Chromosome 1"/>
</dbReference>
<evidence type="ECO:0000256" key="3">
    <source>
        <dbReference type="RuleBase" id="RU363015"/>
    </source>
</evidence>
<organism evidence="4 5">
    <name type="scientific">Chloracidobacterium validum</name>
    <dbReference type="NCBI Taxonomy" id="2821543"/>
    <lineage>
        <taxon>Bacteria</taxon>
        <taxon>Pseudomonadati</taxon>
        <taxon>Acidobacteriota</taxon>
        <taxon>Terriglobia</taxon>
        <taxon>Terriglobales</taxon>
        <taxon>Acidobacteriaceae</taxon>
        <taxon>Chloracidobacterium</taxon>
    </lineage>
</organism>
<dbReference type="NCBIfam" id="TIGR00730">
    <property type="entry name" value="Rossman fold protein, TIGR00730 family"/>
    <property type="match status" value="1"/>
</dbReference>
<sequence>MKQLKRVCVYCGSQAGQAAIYRETAQAVGQYLAQQGIEVVYGGGSVGLMGVVASAVLSAGGRILGVIPERLMAREVAYVGVTDMYVTPTMHERKARMMELSDAFVALPGGIGTLDELFEIWTWRQLGYHTKPVGLLNVGGYYDGLLAFLDRAVREGFLTPDCRALLMVERDVVPLLARLAAAVSAEAAAR</sequence>
<dbReference type="EMBL" id="CP072648">
    <property type="protein sequence ID" value="QUW01861.1"/>
    <property type="molecule type" value="Genomic_DNA"/>
</dbReference>
<reference evidence="4 5" key="1">
    <citation type="submission" date="2021-03" db="EMBL/GenBank/DDBJ databases">
        <title>Genomic and phenotypic characterization of Chloracidobacterium isolates provides evidence for multiple species.</title>
        <authorList>
            <person name="Saini M.K."/>
            <person name="Costas A.M.G."/>
            <person name="Tank M."/>
            <person name="Bryant D.A."/>
        </authorList>
    </citation>
    <scope>NUCLEOTIDE SEQUENCE [LARGE SCALE GENOMIC DNA]</scope>
    <source>
        <strain evidence="4 5">BV2-C</strain>
    </source>
</reference>
<dbReference type="RefSeq" id="WP_211427753.1">
    <property type="nucleotide sequence ID" value="NZ_CP072648.1"/>
</dbReference>
<gene>
    <name evidence="4" type="ORF">J8C06_05625</name>
</gene>